<protein>
    <submittedName>
        <fullName evidence="1">Uncharacterized protein</fullName>
    </submittedName>
</protein>
<sequence>FSQSYQAIADVFLGQLTRFSLTNSLIEIEFPEHSMNFDIASLDWVNNGQLHQGNGEILIGQDLQNGRISFRVDLVGDASNVD</sequence>
<dbReference type="EMBL" id="JAUOQO010000694">
    <property type="protein sequence ID" value="MDO6575448.1"/>
    <property type="molecule type" value="Genomic_DNA"/>
</dbReference>
<gene>
    <name evidence="1" type="ORF">Q4528_15135</name>
</gene>
<name>A0AAW7YVU2_9STAP</name>
<dbReference type="AlphaFoldDB" id="A0AAW7YVU2"/>
<feature type="non-terminal residue" evidence="1">
    <location>
        <position position="82"/>
    </location>
</feature>
<feature type="non-terminal residue" evidence="1">
    <location>
        <position position="1"/>
    </location>
</feature>
<proteinExistence type="predicted"/>
<reference evidence="1" key="1">
    <citation type="submission" date="2023-07" db="EMBL/GenBank/DDBJ databases">
        <title>Genome content predicts the carbon catabolic preferences of heterotrophic bacteria.</title>
        <authorList>
            <person name="Gralka M."/>
        </authorList>
    </citation>
    <scope>NUCLEOTIDE SEQUENCE</scope>
    <source>
        <strain evidence="1">E2R20</strain>
    </source>
</reference>
<organism evidence="1 2">
    <name type="scientific">Staphylococcus pasteuri_A</name>
    <dbReference type="NCBI Taxonomy" id="3062664"/>
    <lineage>
        <taxon>Bacteria</taxon>
        <taxon>Bacillati</taxon>
        <taxon>Bacillota</taxon>
        <taxon>Bacilli</taxon>
        <taxon>Bacillales</taxon>
        <taxon>Staphylococcaceae</taxon>
        <taxon>Staphylococcus</taxon>
    </lineage>
</organism>
<dbReference type="RefSeq" id="WP_303522531.1">
    <property type="nucleotide sequence ID" value="NZ_JAUOQO010000694.1"/>
</dbReference>
<comment type="caution">
    <text evidence="1">The sequence shown here is derived from an EMBL/GenBank/DDBJ whole genome shotgun (WGS) entry which is preliminary data.</text>
</comment>
<evidence type="ECO:0000313" key="1">
    <source>
        <dbReference type="EMBL" id="MDO6575448.1"/>
    </source>
</evidence>
<evidence type="ECO:0000313" key="2">
    <source>
        <dbReference type="Proteomes" id="UP001170310"/>
    </source>
</evidence>
<accession>A0AAW7YVU2</accession>
<keyword evidence="2" id="KW-1185">Reference proteome</keyword>
<dbReference type="Proteomes" id="UP001170310">
    <property type="component" value="Unassembled WGS sequence"/>
</dbReference>